<dbReference type="Pfam" id="PF00657">
    <property type="entry name" value="Lipase_GDSL"/>
    <property type="match status" value="1"/>
</dbReference>
<dbReference type="InterPro" id="IPR001087">
    <property type="entry name" value="GDSL"/>
</dbReference>
<evidence type="ECO:0000313" key="2">
    <source>
        <dbReference type="EMBL" id="KAL0011215.1"/>
    </source>
</evidence>
<dbReference type="EMBL" id="JAZDWU010000002">
    <property type="protein sequence ID" value="KAL0011215.1"/>
    <property type="molecule type" value="Genomic_DNA"/>
</dbReference>
<keyword evidence="3" id="KW-1185">Reference proteome</keyword>
<reference evidence="2 3" key="1">
    <citation type="submission" date="2024-01" db="EMBL/GenBank/DDBJ databases">
        <title>A telomere-to-telomere, gap-free genome of sweet tea (Lithocarpus litseifolius).</title>
        <authorList>
            <person name="Zhou J."/>
        </authorList>
    </citation>
    <scope>NUCLEOTIDE SEQUENCE [LARGE SCALE GENOMIC DNA]</scope>
    <source>
        <strain evidence="2">Zhou-2022a</strain>
        <tissue evidence="2">Leaf</tissue>
    </source>
</reference>
<evidence type="ECO:0000313" key="3">
    <source>
        <dbReference type="Proteomes" id="UP001459277"/>
    </source>
</evidence>
<protein>
    <submittedName>
        <fullName evidence="2">Uncharacterized protein</fullName>
    </submittedName>
</protein>
<organism evidence="2 3">
    <name type="scientific">Lithocarpus litseifolius</name>
    <dbReference type="NCBI Taxonomy" id="425828"/>
    <lineage>
        <taxon>Eukaryota</taxon>
        <taxon>Viridiplantae</taxon>
        <taxon>Streptophyta</taxon>
        <taxon>Embryophyta</taxon>
        <taxon>Tracheophyta</taxon>
        <taxon>Spermatophyta</taxon>
        <taxon>Magnoliopsida</taxon>
        <taxon>eudicotyledons</taxon>
        <taxon>Gunneridae</taxon>
        <taxon>Pentapetalae</taxon>
        <taxon>rosids</taxon>
        <taxon>fabids</taxon>
        <taxon>Fagales</taxon>
        <taxon>Fagaceae</taxon>
        <taxon>Lithocarpus</taxon>
    </lineage>
</organism>
<name>A0AAW2DPS3_9ROSI</name>
<evidence type="ECO:0000256" key="1">
    <source>
        <dbReference type="ARBA" id="ARBA00008668"/>
    </source>
</evidence>
<accession>A0AAW2DPS3</accession>
<dbReference type="PANTHER" id="PTHR45642:SF7">
    <property type="entry name" value="GDSL ESTERASE_LIPASE"/>
    <property type="match status" value="1"/>
</dbReference>
<dbReference type="GO" id="GO:0016788">
    <property type="term" value="F:hydrolase activity, acting on ester bonds"/>
    <property type="evidence" value="ECO:0007669"/>
    <property type="project" value="InterPro"/>
</dbReference>
<gene>
    <name evidence="2" type="ORF">SO802_006323</name>
</gene>
<dbReference type="AlphaFoldDB" id="A0AAW2DPS3"/>
<dbReference type="SUPFAM" id="SSF52266">
    <property type="entry name" value="SGNH hydrolase"/>
    <property type="match status" value="1"/>
</dbReference>
<dbReference type="Proteomes" id="UP001459277">
    <property type="component" value="Unassembled WGS sequence"/>
</dbReference>
<sequence>MLLPASLISTGLFKIRRSSVRTSTLFSADTGYLIFTKGWSVSMRMTMGMLLALALMPLLSRALHVGQVKLLAAQHNVTSILVFGDSSVDPGNNNILPTTMKSNYPPYGKDFFDGRPTGRFSDGRLATDFIAEAIGYTKIVPAFLDPNLKPKDMLHGVSFASAASGYDDLTANLSNVFSVSNQLEYFMHYLIHMRNFVGEKKTTDIIRYAVFVLSMGTNDFLQNYYLQPIRSKQFKVEEYQDYLVSCMSRDIELMHRLGATRLVVVGVPPMGCMPLVKTLMDKTGCVESYNKVAFSFNSKIETKLSTLKAKLRMKIAFVDAYAIVDNAVNNPTLYDIDETSKGCCGTGTVEYGDSCKGLSTCTDPTKYVFWDAVHPTQKMYKIIANEALKSLSVELLS</sequence>
<comment type="caution">
    <text evidence="2">The sequence shown here is derived from an EMBL/GenBank/DDBJ whole genome shotgun (WGS) entry which is preliminary data.</text>
</comment>
<dbReference type="PANTHER" id="PTHR45642">
    <property type="entry name" value="GDSL ESTERASE/LIPASE EXL3"/>
    <property type="match status" value="1"/>
</dbReference>
<dbReference type="InterPro" id="IPR035669">
    <property type="entry name" value="SGNH_plant_lipase-like"/>
</dbReference>
<dbReference type="InterPro" id="IPR036514">
    <property type="entry name" value="SGNH_hydro_sf"/>
</dbReference>
<proteinExistence type="inferred from homology"/>
<dbReference type="Gene3D" id="3.40.50.1110">
    <property type="entry name" value="SGNH hydrolase"/>
    <property type="match status" value="1"/>
</dbReference>
<comment type="similarity">
    <text evidence="1">Belongs to the 'GDSL' lipolytic enzyme family.</text>
</comment>
<dbReference type="InterPro" id="IPR050592">
    <property type="entry name" value="GDSL_lipolytic_enzyme"/>
</dbReference>
<dbReference type="CDD" id="cd01837">
    <property type="entry name" value="SGNH_plant_lipase_like"/>
    <property type="match status" value="1"/>
</dbReference>